<dbReference type="Proteomes" id="UP000515842">
    <property type="component" value="Chromosome"/>
</dbReference>
<dbReference type="RefSeq" id="WP_187474761.1">
    <property type="nucleotide sequence ID" value="NZ_CP060693.1"/>
</dbReference>
<proteinExistence type="predicted"/>
<accession>A0A7G9LPF8</accession>
<gene>
    <name evidence="1" type="ORF">HOO34_01865</name>
</gene>
<dbReference type="AlphaFoldDB" id="A0A7G9LPF8"/>
<dbReference type="InterPro" id="IPR009387">
    <property type="entry name" value="HigB-2"/>
</dbReference>
<name>A0A7G9LPF8_9BACT</name>
<evidence type="ECO:0000313" key="2">
    <source>
        <dbReference type="Proteomes" id="UP000515842"/>
    </source>
</evidence>
<sequence length="119" mass="13618">MSSLLGVIIEETDTFAKSIKKLQKRFKNVEADCEEFVQSIQTTEHLGTNLGNGIFKVRIANSDKKSGKSAGYRFISYLKLIDNKLYLMYIYDKSDLDTVSEKQIDTLIKKTILEKTNKK</sequence>
<evidence type="ECO:0000313" key="1">
    <source>
        <dbReference type="EMBL" id="QNM90507.1"/>
    </source>
</evidence>
<dbReference type="EMBL" id="CP060693">
    <property type="protein sequence ID" value="QNM90507.1"/>
    <property type="molecule type" value="Genomic_DNA"/>
</dbReference>
<protein>
    <submittedName>
        <fullName evidence="1">Type II toxin-antitoxin system RelE/ParE family toxin</fullName>
    </submittedName>
</protein>
<reference evidence="1 2" key="1">
    <citation type="journal article" date="2020" name="Front. Microbiol.">
        <title>Genomic Analysis and Antimicrobial Resistance of Aliarcobacter cryaerophilus Strains From German Water Poultry.</title>
        <authorList>
            <person name="Muller E."/>
            <person name="Hotzel H."/>
            <person name="Ahlers C."/>
            <person name="Hanel I."/>
            <person name="Tomaso H."/>
            <person name="Abdel-Glil M.Y."/>
        </authorList>
    </citation>
    <scope>NUCLEOTIDE SEQUENCE [LARGE SCALE GENOMIC DNA]</scope>
    <source>
        <strain evidence="1 2">16CS1285-4</strain>
    </source>
</reference>
<dbReference type="Pfam" id="PF06296">
    <property type="entry name" value="RelE"/>
    <property type="match status" value="1"/>
</dbReference>
<organism evidence="1 2">
    <name type="scientific">Aliarcobacter cryaerophilus</name>
    <dbReference type="NCBI Taxonomy" id="28198"/>
    <lineage>
        <taxon>Bacteria</taxon>
        <taxon>Pseudomonadati</taxon>
        <taxon>Campylobacterota</taxon>
        <taxon>Epsilonproteobacteria</taxon>
        <taxon>Campylobacterales</taxon>
        <taxon>Arcobacteraceae</taxon>
        <taxon>Aliarcobacter</taxon>
    </lineage>
</organism>